<evidence type="ECO:0000313" key="2">
    <source>
        <dbReference type="EMBL" id="CAG9703709.1"/>
    </source>
</evidence>
<evidence type="ECO:0000313" key="4">
    <source>
        <dbReference type="Proteomes" id="UP000789738"/>
    </source>
</evidence>
<dbReference type="Pfam" id="PF07561">
    <property type="entry name" value="DUF1540"/>
    <property type="match status" value="1"/>
</dbReference>
<dbReference type="AlphaFoldDB" id="A0AA86JCT3"/>
<accession>A0AA86JCT3</accession>
<gene>
    <name evidence="3" type="ORF">CNEO2_1270010</name>
    <name evidence="2" type="ORF">CNEO_40782</name>
</gene>
<name>A0AA86JCT3_9CLOT</name>
<reference evidence="2" key="1">
    <citation type="submission" date="2021-10" db="EMBL/GenBank/DDBJ databases">
        <authorList>
            <person name="Mesa V."/>
        </authorList>
    </citation>
    <scope>NUCLEOTIDE SEQUENCE</scope>
    <source>
        <strain evidence="2">CC3_PB</strain>
    </source>
</reference>
<dbReference type="Proteomes" id="UP000789738">
    <property type="component" value="Unassembled WGS sequence"/>
</dbReference>
<reference evidence="3" key="2">
    <citation type="submission" date="2022-10" db="EMBL/GenBank/DDBJ databases">
        <authorList>
            <person name="Aires J."/>
            <person name="Mesa V."/>
        </authorList>
    </citation>
    <scope>NUCLEOTIDE SEQUENCE</scope>
    <source>
        <strain evidence="3">Clostridium neonatale JD116</strain>
    </source>
</reference>
<evidence type="ECO:0000313" key="3">
    <source>
        <dbReference type="EMBL" id="CAI3541420.1"/>
    </source>
</evidence>
<protein>
    <submittedName>
        <fullName evidence="3">DUF1540 domain-containing protein</fullName>
    </submittedName>
</protein>
<proteinExistence type="predicted"/>
<dbReference type="InterPro" id="IPR011437">
    <property type="entry name" value="DUF1540"/>
</dbReference>
<sequence length="62" mass="7107">MLVKCPAKTCIHFKNGMCTSESIEMVDFEYYSSAEKQRREISDDELKCNSYKSIYGGKNNGK</sequence>
<comment type="caution">
    <text evidence="2">The sequence shown here is derived from an EMBL/GenBank/DDBJ whole genome shotgun (WGS) entry which is preliminary data.</text>
</comment>
<dbReference type="EMBL" id="CAKJVE010000004">
    <property type="protein sequence ID" value="CAG9703709.1"/>
    <property type="molecule type" value="Genomic_DNA"/>
</dbReference>
<dbReference type="Proteomes" id="UP001189143">
    <property type="component" value="Unassembled WGS sequence"/>
</dbReference>
<dbReference type="EMBL" id="CAMTCP010000030">
    <property type="protein sequence ID" value="CAI3541420.1"/>
    <property type="molecule type" value="Genomic_DNA"/>
</dbReference>
<evidence type="ECO:0000259" key="1">
    <source>
        <dbReference type="Pfam" id="PF07561"/>
    </source>
</evidence>
<organism evidence="2 4">
    <name type="scientific">Clostridium neonatale</name>
    <dbReference type="NCBI Taxonomy" id="137838"/>
    <lineage>
        <taxon>Bacteria</taxon>
        <taxon>Bacillati</taxon>
        <taxon>Bacillota</taxon>
        <taxon>Clostridia</taxon>
        <taxon>Eubacteriales</taxon>
        <taxon>Clostridiaceae</taxon>
        <taxon>Clostridium</taxon>
    </lineage>
</organism>
<feature type="domain" description="DUF1540" evidence="1">
    <location>
        <begin position="3"/>
        <end position="51"/>
    </location>
</feature>
<dbReference type="RefSeq" id="WP_317049246.1">
    <property type="nucleotide sequence ID" value="NZ_CAKJVE010000004.1"/>
</dbReference>